<dbReference type="RefSeq" id="WP_116569835.1">
    <property type="nucleotide sequence ID" value="NZ_QDKP01000064.1"/>
</dbReference>
<dbReference type="Proteomes" id="UP000244913">
    <property type="component" value="Unassembled WGS sequence"/>
</dbReference>
<evidence type="ECO:0000256" key="2">
    <source>
        <dbReference type="SAM" id="SignalP"/>
    </source>
</evidence>
<dbReference type="AlphaFoldDB" id="A0A2T9IXX4"/>
<protein>
    <submittedName>
        <fullName evidence="3">DUF4810 domain-containing protein</fullName>
    </submittedName>
</protein>
<dbReference type="PROSITE" id="PS51257">
    <property type="entry name" value="PROKAR_LIPOPROTEIN"/>
    <property type="match status" value="1"/>
</dbReference>
<dbReference type="Pfam" id="PF16068">
    <property type="entry name" value="DUF4810"/>
    <property type="match status" value="1"/>
</dbReference>
<sequence length="123" mass="13689">MIRKIASWGLVASAVLSLGACATPARFEWGGYEGALYTYVKKPDRRPGYRQTLETAIAKGRQTDRVAPGLLAELGYLYLEDGDTARAVPLFEEEMRRFPEAKPFMTNVIERAKAMTQTAEVKS</sequence>
<feature type="signal peptide" evidence="2">
    <location>
        <begin position="1"/>
        <end position="22"/>
    </location>
</feature>
<keyword evidence="1" id="KW-0802">TPR repeat</keyword>
<evidence type="ECO:0000313" key="3">
    <source>
        <dbReference type="EMBL" id="PVM71958.1"/>
    </source>
</evidence>
<evidence type="ECO:0000313" key="4">
    <source>
        <dbReference type="Proteomes" id="UP000244913"/>
    </source>
</evidence>
<dbReference type="EMBL" id="QDKP01000064">
    <property type="protein sequence ID" value="PVM71958.1"/>
    <property type="molecule type" value="Genomic_DNA"/>
</dbReference>
<comment type="caution">
    <text evidence="3">The sequence shown here is derived from an EMBL/GenBank/DDBJ whole genome shotgun (WGS) entry which is preliminary data.</text>
</comment>
<keyword evidence="2" id="KW-0732">Signal</keyword>
<accession>A0A2T9IXX4</accession>
<organism evidence="3 4">
    <name type="scientific">Caulobacter radicis</name>
    <dbReference type="NCBI Taxonomy" id="2172650"/>
    <lineage>
        <taxon>Bacteria</taxon>
        <taxon>Pseudomonadati</taxon>
        <taxon>Pseudomonadota</taxon>
        <taxon>Alphaproteobacteria</taxon>
        <taxon>Caulobacterales</taxon>
        <taxon>Caulobacteraceae</taxon>
        <taxon>Caulobacter</taxon>
    </lineage>
</organism>
<feature type="repeat" description="TPR" evidence="1">
    <location>
        <begin position="68"/>
        <end position="101"/>
    </location>
</feature>
<dbReference type="InterPro" id="IPR014508">
    <property type="entry name" value="UCP020555_TPR-like"/>
</dbReference>
<keyword evidence="4" id="KW-1185">Reference proteome</keyword>
<dbReference type="PROSITE" id="PS50005">
    <property type="entry name" value="TPR"/>
    <property type="match status" value="1"/>
</dbReference>
<proteinExistence type="predicted"/>
<reference evidence="3 4" key="1">
    <citation type="submission" date="2018-04" db="EMBL/GenBank/DDBJ databases">
        <title>The genome sequence of Caulobacter sp. 736.</title>
        <authorList>
            <person name="Gao J."/>
            <person name="Sun J."/>
        </authorList>
    </citation>
    <scope>NUCLEOTIDE SEQUENCE [LARGE SCALE GENOMIC DNA]</scope>
    <source>
        <strain evidence="3 4">736</strain>
    </source>
</reference>
<evidence type="ECO:0000256" key="1">
    <source>
        <dbReference type="PROSITE-ProRule" id="PRU00339"/>
    </source>
</evidence>
<dbReference type="InterPro" id="IPR019734">
    <property type="entry name" value="TPR_rpt"/>
</dbReference>
<gene>
    <name evidence="3" type="ORF">DDF65_22960</name>
</gene>
<feature type="chain" id="PRO_5015506906" evidence="2">
    <location>
        <begin position="23"/>
        <end position="123"/>
    </location>
</feature>
<name>A0A2T9IXX4_9CAUL</name>